<dbReference type="SUPFAM" id="SSF57701">
    <property type="entry name" value="Zn2/Cys6 DNA-binding domain"/>
    <property type="match status" value="1"/>
</dbReference>
<dbReference type="GeneID" id="72068663"/>
<dbReference type="PANTHER" id="PTHR47785:SF4">
    <property type="entry name" value="ZN(II)2CYS6 TRANSCRIPTION FACTOR (EUROFUNG)"/>
    <property type="match status" value="1"/>
</dbReference>
<evidence type="ECO:0000313" key="4">
    <source>
        <dbReference type="EMBL" id="UNI20642.1"/>
    </source>
</evidence>
<evidence type="ECO:0000259" key="3">
    <source>
        <dbReference type="PROSITE" id="PS50048"/>
    </source>
</evidence>
<feature type="compositionally biased region" description="Basic and acidic residues" evidence="2">
    <location>
        <begin position="148"/>
        <end position="160"/>
    </location>
</feature>
<name>A0A9Q8VDA9_9HYPO</name>
<keyword evidence="1" id="KW-0539">Nucleus</keyword>
<feature type="compositionally biased region" description="Basic residues" evidence="2">
    <location>
        <begin position="91"/>
        <end position="101"/>
    </location>
</feature>
<accession>A0A9Q8VDA9</accession>
<dbReference type="PROSITE" id="PS50048">
    <property type="entry name" value="ZN2_CY6_FUNGAL_2"/>
    <property type="match status" value="1"/>
</dbReference>
<feature type="domain" description="Zn(2)-C6 fungal-type" evidence="3">
    <location>
        <begin position="262"/>
        <end position="291"/>
    </location>
</feature>
<protein>
    <recommendedName>
        <fullName evidence="3">Zn(2)-C6 fungal-type domain-containing protein</fullName>
    </recommendedName>
</protein>
<dbReference type="Gene3D" id="4.10.240.10">
    <property type="entry name" value="Zn(2)-C6 fungal-type DNA-binding domain"/>
    <property type="match status" value="1"/>
</dbReference>
<dbReference type="Proteomes" id="UP000829364">
    <property type="component" value="Chromosome 6"/>
</dbReference>
<evidence type="ECO:0000313" key="5">
    <source>
        <dbReference type="Proteomes" id="UP000829364"/>
    </source>
</evidence>
<feature type="compositionally biased region" description="Basic and acidic residues" evidence="2">
    <location>
        <begin position="102"/>
        <end position="112"/>
    </location>
</feature>
<gene>
    <name evidence="4" type="ORF">JDV02_006714</name>
</gene>
<dbReference type="AlphaFoldDB" id="A0A9Q8VDA9"/>
<feature type="compositionally biased region" description="Polar residues" evidence="2">
    <location>
        <begin position="181"/>
        <end position="194"/>
    </location>
</feature>
<proteinExistence type="predicted"/>
<dbReference type="RefSeq" id="XP_047844123.1">
    <property type="nucleotide sequence ID" value="XM_047988131.1"/>
</dbReference>
<feature type="region of interest" description="Disordered" evidence="2">
    <location>
        <begin position="576"/>
        <end position="624"/>
    </location>
</feature>
<feature type="compositionally biased region" description="Low complexity" evidence="2">
    <location>
        <begin position="675"/>
        <end position="690"/>
    </location>
</feature>
<dbReference type="Pfam" id="PF00172">
    <property type="entry name" value="Zn_clus"/>
    <property type="match status" value="1"/>
</dbReference>
<organism evidence="4 5">
    <name type="scientific">Purpureocillium takamizusanense</name>
    <dbReference type="NCBI Taxonomy" id="2060973"/>
    <lineage>
        <taxon>Eukaryota</taxon>
        <taxon>Fungi</taxon>
        <taxon>Dikarya</taxon>
        <taxon>Ascomycota</taxon>
        <taxon>Pezizomycotina</taxon>
        <taxon>Sordariomycetes</taxon>
        <taxon>Hypocreomycetidae</taxon>
        <taxon>Hypocreales</taxon>
        <taxon>Ophiocordycipitaceae</taxon>
        <taxon>Purpureocillium</taxon>
    </lineage>
</organism>
<feature type="compositionally biased region" description="Low complexity" evidence="2">
    <location>
        <begin position="495"/>
        <end position="504"/>
    </location>
</feature>
<dbReference type="EMBL" id="CP086359">
    <property type="protein sequence ID" value="UNI20642.1"/>
    <property type="molecule type" value="Genomic_DNA"/>
</dbReference>
<sequence>MDPGPSDGKRPRLSSWSASTAQTSSLPHPHATQTSQRPPPLHSTPHPPQQHPQHQQHHTAAGQYSQAYPPRAAEHSSAPPPPPPPAGVHGHVQHPQHHQHQQHTDVDRRPYEPDTLAPMQDPYRTHQQQQQPPSPVHAAYHTYPPRESIVKREVVEDPRRPNSTGHAPDSLPPQPHAVPGTQASAPLQPSTFPSDGQPRHMSYDNGSSVPPTPGVYRAPTFPPPTPSQQPYDAHGAYPAEPFYSVYSSVASAKKKNTRASQACDQCRQLKAKCDETKPCKTCRDKGTECRYRDPVPKATDKAQADLLEGMAIVQNAVHNALQAFGERMTKLEDKVSQIYDCLHLKQSPATEEDVKTINHGSPLFEERRDSHYSGIDIPRDQIVTPTERNAMREAAEEDKLEDEPGPPVLPGEPAIPMNHTTLAGLLLDWDPIKHLTRHHVERVGIRHVGEFPISQEQNRGQLIVYGRGEAPHPSHQPRELLDHSRLPDVADDSSDMASPSPAADWGHVNGGLSPGEQVDYRGGALAFDGNPDFSESKVWPYVESFKENILNMHPIIQPRVLHEWVEHFLDSLPRVQPKTSKPQTSHKAFAVRASMETTGSKRKRSPGPEYEGSTTTGPVRAGKPDRTINTALVLTILALGKICLHRGNVPDAVHHSDQVPHGSPYSRNGVPPSPTQGSPPSHSTHSQSSGLASPKEPDRLPPSRRSSIPGQGAVRQGYDLKKNYEVIPGLEYFAFATDILGNHMGGVTNMKHVYANIFAGLYYGQLARPIESFAFIHSAGYKLQVLMRPSLSKLREMKKKQKFITEVKYNQLALAFWTCLQLESDIIAELPLPPSGLLAYEEDMPHPNLSLIDGFDTRVLDSYPGQLYLRTHLNSIHRMFYAPNEDADSGKLQTEAKFKNVSLVADSVSGMNWIAPCFAFRETDPPADDVLGARLRGKYWGAQVITYRPFIRMILEFNYSRGHQGVSNTLPVAEFRKGIVHPTIAPDAKSPKDLDAELIGLAIKGIKALIESTRAFHGLGDQRPIITNVFGTAHAQWGNLVVLAAAYVDPTLHDSVDGQLLKSLFEKTISFLKQSATATSALRLDMHILEGLQQDLFVHCIHEAKTNSSISSSVSLQTPKMSATAAHSLHPQDHPAHLQAASPHGHVGVPHAI</sequence>
<dbReference type="InterPro" id="IPR053181">
    <property type="entry name" value="EcdB-like_regulator"/>
</dbReference>
<dbReference type="SMART" id="SM00066">
    <property type="entry name" value="GAL4"/>
    <property type="match status" value="1"/>
</dbReference>
<feature type="region of interest" description="Disordered" evidence="2">
    <location>
        <begin position="653"/>
        <end position="714"/>
    </location>
</feature>
<dbReference type="InterPro" id="IPR036864">
    <property type="entry name" value="Zn2-C6_fun-type_DNA-bd_sf"/>
</dbReference>
<feature type="compositionally biased region" description="Low complexity" evidence="2">
    <location>
        <begin position="14"/>
        <end position="25"/>
    </location>
</feature>
<keyword evidence="5" id="KW-1185">Reference proteome</keyword>
<reference evidence="4" key="1">
    <citation type="submission" date="2021-11" db="EMBL/GenBank/DDBJ databases">
        <title>Purpureocillium_takamizusanense_genome.</title>
        <authorList>
            <person name="Nguyen N.-H."/>
        </authorList>
    </citation>
    <scope>NUCLEOTIDE SEQUENCE</scope>
    <source>
        <strain evidence="4">PT3</strain>
    </source>
</reference>
<dbReference type="PROSITE" id="PS00463">
    <property type="entry name" value="ZN2_CY6_FUNGAL_1"/>
    <property type="match status" value="1"/>
</dbReference>
<dbReference type="InterPro" id="IPR001138">
    <property type="entry name" value="Zn2Cys6_DnaBD"/>
</dbReference>
<dbReference type="KEGG" id="ptkz:JDV02_006714"/>
<evidence type="ECO:0000256" key="2">
    <source>
        <dbReference type="SAM" id="MobiDB-lite"/>
    </source>
</evidence>
<dbReference type="PANTHER" id="PTHR47785">
    <property type="entry name" value="ZN(II)2CYS6 TRANSCRIPTION FACTOR (EUROFUNG)-RELATED-RELATED"/>
    <property type="match status" value="1"/>
</dbReference>
<dbReference type="GO" id="GO:0008270">
    <property type="term" value="F:zinc ion binding"/>
    <property type="evidence" value="ECO:0007669"/>
    <property type="project" value="InterPro"/>
</dbReference>
<feature type="compositionally biased region" description="Polar residues" evidence="2">
    <location>
        <begin position="577"/>
        <end position="586"/>
    </location>
</feature>
<dbReference type="OrthoDB" id="5244761at2759"/>
<dbReference type="CDD" id="cd00067">
    <property type="entry name" value="GAL4"/>
    <property type="match status" value="1"/>
</dbReference>
<evidence type="ECO:0000256" key="1">
    <source>
        <dbReference type="ARBA" id="ARBA00023242"/>
    </source>
</evidence>
<feature type="region of interest" description="Disordered" evidence="2">
    <location>
        <begin position="1"/>
        <end position="231"/>
    </location>
</feature>
<dbReference type="GO" id="GO:0000981">
    <property type="term" value="F:DNA-binding transcription factor activity, RNA polymerase II-specific"/>
    <property type="evidence" value="ECO:0007669"/>
    <property type="project" value="InterPro"/>
</dbReference>
<feature type="region of interest" description="Disordered" evidence="2">
    <location>
        <begin position="486"/>
        <end position="511"/>
    </location>
</feature>
<feature type="compositionally biased region" description="Pro residues" evidence="2">
    <location>
        <begin position="37"/>
        <end position="50"/>
    </location>
</feature>